<name>A0A834Y4T0_APHGI</name>
<dbReference type="Gene3D" id="1.25.40.10">
    <property type="entry name" value="Tetratricopeptide repeat domain"/>
    <property type="match status" value="2"/>
</dbReference>
<evidence type="ECO:0000256" key="12">
    <source>
        <dbReference type="ARBA" id="ARBA00093423"/>
    </source>
</evidence>
<evidence type="ECO:0000256" key="15">
    <source>
        <dbReference type="PROSITE-ProRule" id="PRU00134"/>
    </source>
</evidence>
<keyword evidence="6" id="KW-0949">S-adenosyl-L-methionine</keyword>
<evidence type="ECO:0000256" key="14">
    <source>
        <dbReference type="ARBA" id="ARBA00093680"/>
    </source>
</evidence>
<dbReference type="AlphaFoldDB" id="A0A834Y4T0"/>
<evidence type="ECO:0000313" key="19">
    <source>
        <dbReference type="Proteomes" id="UP000639338"/>
    </source>
</evidence>
<evidence type="ECO:0000256" key="8">
    <source>
        <dbReference type="ARBA" id="ARBA00022771"/>
    </source>
</evidence>
<dbReference type="InterPro" id="IPR044421">
    <property type="entry name" value="SMYD4_SET"/>
</dbReference>
<dbReference type="SUPFAM" id="SSF144232">
    <property type="entry name" value="HIT/MYND zinc finger-like"/>
    <property type="match status" value="1"/>
</dbReference>
<keyword evidence="10" id="KW-0539">Nucleus</keyword>
<evidence type="ECO:0000256" key="11">
    <source>
        <dbReference type="ARBA" id="ARBA00048985"/>
    </source>
</evidence>
<dbReference type="GO" id="GO:0008757">
    <property type="term" value="F:S-adenosylmethionine-dependent methyltransferase activity"/>
    <property type="evidence" value="ECO:0007669"/>
    <property type="project" value="UniProtKB-ARBA"/>
</dbReference>
<evidence type="ECO:0000256" key="1">
    <source>
        <dbReference type="ARBA" id="ARBA00004123"/>
    </source>
</evidence>
<dbReference type="Gene3D" id="6.10.140.2220">
    <property type="match status" value="1"/>
</dbReference>
<comment type="subcellular location">
    <subcellularLocation>
        <location evidence="2">Cytoplasm</location>
    </subcellularLocation>
    <subcellularLocation>
        <location evidence="1">Nucleus</location>
    </subcellularLocation>
</comment>
<dbReference type="Gene3D" id="2.170.270.10">
    <property type="entry name" value="SET domain"/>
    <property type="match status" value="1"/>
</dbReference>
<dbReference type="InterPro" id="IPR046341">
    <property type="entry name" value="SET_dom_sf"/>
</dbReference>
<evidence type="ECO:0000259" key="16">
    <source>
        <dbReference type="PROSITE" id="PS50280"/>
    </source>
</evidence>
<keyword evidence="9" id="KW-0862">Zinc</keyword>
<dbReference type="PANTHER" id="PTHR46165">
    <property type="entry name" value="SET AND MYND DOMAIN-CONTAINING PROTEIN 4"/>
    <property type="match status" value="1"/>
</dbReference>
<dbReference type="PROSITE" id="PS50865">
    <property type="entry name" value="ZF_MYND_2"/>
    <property type="match status" value="1"/>
</dbReference>
<dbReference type="GO" id="GO:0008170">
    <property type="term" value="F:N-methyltransferase activity"/>
    <property type="evidence" value="ECO:0007669"/>
    <property type="project" value="UniProtKB-ARBA"/>
</dbReference>
<evidence type="ECO:0000256" key="13">
    <source>
        <dbReference type="ARBA" id="ARBA00093635"/>
    </source>
</evidence>
<keyword evidence="19" id="KW-1185">Reference proteome</keyword>
<dbReference type="SUPFAM" id="SSF48452">
    <property type="entry name" value="TPR-like"/>
    <property type="match status" value="1"/>
</dbReference>
<comment type="caution">
    <text evidence="18">The sequence shown here is derived from an EMBL/GenBank/DDBJ whole genome shotgun (WGS) entry which is preliminary data.</text>
</comment>
<evidence type="ECO:0000256" key="7">
    <source>
        <dbReference type="ARBA" id="ARBA00022723"/>
    </source>
</evidence>
<evidence type="ECO:0000256" key="10">
    <source>
        <dbReference type="ARBA" id="ARBA00023242"/>
    </source>
</evidence>
<dbReference type="EMBL" id="JACMRX010000001">
    <property type="protein sequence ID" value="KAF7998125.1"/>
    <property type="molecule type" value="Genomic_DNA"/>
</dbReference>
<dbReference type="SUPFAM" id="SSF82199">
    <property type="entry name" value="SET domain"/>
    <property type="match status" value="1"/>
</dbReference>
<keyword evidence="5" id="KW-0808">Transferase</keyword>
<evidence type="ECO:0000256" key="9">
    <source>
        <dbReference type="ARBA" id="ARBA00022833"/>
    </source>
</evidence>
<evidence type="ECO:0000256" key="2">
    <source>
        <dbReference type="ARBA" id="ARBA00004496"/>
    </source>
</evidence>
<dbReference type="CDD" id="cd10536">
    <property type="entry name" value="SET_SMYD4"/>
    <property type="match status" value="1"/>
</dbReference>
<dbReference type="GO" id="GO:0008270">
    <property type="term" value="F:zinc ion binding"/>
    <property type="evidence" value="ECO:0007669"/>
    <property type="project" value="UniProtKB-KW"/>
</dbReference>
<dbReference type="Gene3D" id="1.10.220.160">
    <property type="match status" value="1"/>
</dbReference>
<dbReference type="GO" id="GO:0008276">
    <property type="term" value="F:protein methyltransferase activity"/>
    <property type="evidence" value="ECO:0007669"/>
    <property type="project" value="UniProtKB-ARBA"/>
</dbReference>
<dbReference type="InterPro" id="IPR011990">
    <property type="entry name" value="TPR-like_helical_dom_sf"/>
</dbReference>
<keyword evidence="4" id="KW-0489">Methyltransferase</keyword>
<evidence type="ECO:0000256" key="6">
    <source>
        <dbReference type="ARBA" id="ARBA00022691"/>
    </source>
</evidence>
<dbReference type="InterPro" id="IPR002893">
    <property type="entry name" value="Znf_MYND"/>
</dbReference>
<organism evidence="18 19">
    <name type="scientific">Aphidius gifuensis</name>
    <name type="common">Parasitoid wasp</name>
    <dbReference type="NCBI Taxonomy" id="684658"/>
    <lineage>
        <taxon>Eukaryota</taxon>
        <taxon>Metazoa</taxon>
        <taxon>Ecdysozoa</taxon>
        <taxon>Arthropoda</taxon>
        <taxon>Hexapoda</taxon>
        <taxon>Insecta</taxon>
        <taxon>Pterygota</taxon>
        <taxon>Neoptera</taxon>
        <taxon>Endopterygota</taxon>
        <taxon>Hymenoptera</taxon>
        <taxon>Apocrita</taxon>
        <taxon>Ichneumonoidea</taxon>
        <taxon>Braconidae</taxon>
        <taxon>Aphidiinae</taxon>
        <taxon>Aphidius</taxon>
    </lineage>
</organism>
<dbReference type="OrthoDB" id="62495at2759"/>
<dbReference type="Pfam" id="PF00856">
    <property type="entry name" value="SET"/>
    <property type="match status" value="1"/>
</dbReference>
<dbReference type="Proteomes" id="UP000639338">
    <property type="component" value="Unassembled WGS sequence"/>
</dbReference>
<dbReference type="PROSITE" id="PS01360">
    <property type="entry name" value="ZF_MYND_1"/>
    <property type="match status" value="1"/>
</dbReference>
<dbReference type="GO" id="GO:0042826">
    <property type="term" value="F:histone deacetylase binding"/>
    <property type="evidence" value="ECO:0007669"/>
    <property type="project" value="TreeGrafter"/>
</dbReference>
<comment type="function">
    <text evidence="12">Protein-lysine N-methyltransferase. Monomethylates PRMT5, modulating its transcriptional activity. May also act as a histone methyltransferase. Plays a critical role in cardiac development. Acts as a key epigenetic regulator of gene expression during cardiac development via its dual activities as a methyltransferase and negative regulator of HDAC1.</text>
</comment>
<evidence type="ECO:0000259" key="17">
    <source>
        <dbReference type="PROSITE" id="PS50865"/>
    </source>
</evidence>
<gene>
    <name evidence="18" type="ORF">HCN44_009523</name>
</gene>
<keyword evidence="7" id="KW-0479">Metal-binding</keyword>
<keyword evidence="3" id="KW-0963">Cytoplasm</keyword>
<dbReference type="GO" id="GO:0032259">
    <property type="term" value="P:methylation"/>
    <property type="evidence" value="ECO:0007669"/>
    <property type="project" value="UniProtKB-KW"/>
</dbReference>
<dbReference type="PROSITE" id="PS50280">
    <property type="entry name" value="SET"/>
    <property type="match status" value="1"/>
</dbReference>
<sequence>MTWQTLLNHAHQKLQVSFPKNIYNKSKTENDVMNVVMKNTEVGTLLNVWLQKQHETKSQKSKEKAKVARESGNSYFKKQDYVNSLQAYTECARQASGDTEEFSVALANRSAALLRLARYSECLEDITAAIEANYPKRLLHKVHYRAAECHNFLRNLELAVKQVEKAKETLQINDRSKKKLDEIYMTPDKLLEKNLDYPSASQSLEVNHSLTKGRFVTAKAPIQKGDFLYVEKPFAFVPLFLDSSDTICAHCCGPQAEVTFPCRTCLELSYCTSKCWSSSWPNYHKWECSGYQMGIWRQIGIAHLALKVLLISVTTTEILQFNKVQKLVTNIDKLSEDDLIVYGISANMLADYLESYTDFFTNVDFKKNLVDKFDGNDSGISFEINSNKEKKLFICSLLLRFMLQLIANGHAITRLDLINPEKENVVEEQQQRVAVGIYPSLSMMNHSCDPMILNTFWNDTLIVKATKNIQVGEEVFNCYGPNFRRMPVKERQRALKSQYCFKCTCNACINPDMQRFLDRFVALKCPVCNGALDGLNKTQLKCLDCKSTPSLDLKEIVDNLKKAQLLFETSQQSLFMGKNDEALKKLLDCLEIRERILYKNHEDIALTLDALGKVNVMMEKCISLVETKYGIDSIEVANELNKITDVCLQYLQQKDIDRNSDEYENVVEKTGTFLEQAEEITKLISGPWSIVCQELHDKKEELSTLLKSLNLQSN</sequence>
<evidence type="ECO:0000256" key="5">
    <source>
        <dbReference type="ARBA" id="ARBA00022679"/>
    </source>
</evidence>
<proteinExistence type="predicted"/>
<dbReference type="InterPro" id="IPR001214">
    <property type="entry name" value="SET_dom"/>
</dbReference>
<evidence type="ECO:0000256" key="4">
    <source>
        <dbReference type="ARBA" id="ARBA00022603"/>
    </source>
</evidence>
<evidence type="ECO:0000313" key="18">
    <source>
        <dbReference type="EMBL" id="KAF7998125.1"/>
    </source>
</evidence>
<dbReference type="PANTHER" id="PTHR46165:SF2">
    <property type="entry name" value="SET AND MYND DOMAIN-CONTAINING PROTEIN 4"/>
    <property type="match status" value="1"/>
</dbReference>
<feature type="domain" description="MYND-type" evidence="17">
    <location>
        <begin position="248"/>
        <end position="288"/>
    </location>
</feature>
<dbReference type="GO" id="GO:0005634">
    <property type="term" value="C:nucleus"/>
    <property type="evidence" value="ECO:0007669"/>
    <property type="project" value="UniProtKB-SubCell"/>
</dbReference>
<dbReference type="InterPro" id="IPR052097">
    <property type="entry name" value="SET-MYND_domain_protein"/>
</dbReference>
<comment type="catalytic activity">
    <reaction evidence="11">
        <text>L-lysyl-[protein] + S-adenosyl-L-methionine = N(6)-methyl-L-lysyl-[protein] + S-adenosyl-L-homocysteine + H(+)</text>
        <dbReference type="Rhea" id="RHEA:51736"/>
        <dbReference type="Rhea" id="RHEA-COMP:9752"/>
        <dbReference type="Rhea" id="RHEA-COMP:13053"/>
        <dbReference type="ChEBI" id="CHEBI:15378"/>
        <dbReference type="ChEBI" id="CHEBI:29969"/>
        <dbReference type="ChEBI" id="CHEBI:57856"/>
        <dbReference type="ChEBI" id="CHEBI:59789"/>
        <dbReference type="ChEBI" id="CHEBI:61929"/>
    </reaction>
</comment>
<evidence type="ECO:0000256" key="3">
    <source>
        <dbReference type="ARBA" id="ARBA00022490"/>
    </source>
</evidence>
<accession>A0A834Y4T0</accession>
<reference evidence="18 19" key="1">
    <citation type="submission" date="2020-08" db="EMBL/GenBank/DDBJ databases">
        <title>Aphidius gifuensis genome sequencing and assembly.</title>
        <authorList>
            <person name="Du Z."/>
        </authorList>
    </citation>
    <scope>NUCLEOTIDE SEQUENCE [LARGE SCALE GENOMIC DNA]</scope>
    <source>
        <strain evidence="18">YNYX2018</strain>
        <tissue evidence="18">Adults</tissue>
    </source>
</reference>
<dbReference type="GO" id="GO:0005737">
    <property type="term" value="C:cytoplasm"/>
    <property type="evidence" value="ECO:0007669"/>
    <property type="project" value="UniProtKB-SubCell"/>
</dbReference>
<protein>
    <recommendedName>
        <fullName evidence="13">Protein-lysine N-methyltransferase SMYD4</fullName>
    </recommendedName>
    <alternativeName>
        <fullName evidence="14">SET and MYND domain-containing protein 4</fullName>
    </alternativeName>
</protein>
<feature type="domain" description="SET" evidence="16">
    <location>
        <begin position="202"/>
        <end position="480"/>
    </location>
</feature>
<keyword evidence="8 15" id="KW-0863">Zinc-finger</keyword>